<dbReference type="EMBL" id="CP048222">
    <property type="protein sequence ID" value="QHT70122.1"/>
    <property type="molecule type" value="Genomic_DNA"/>
</dbReference>
<keyword evidence="2" id="KW-1185">Reference proteome</keyword>
<gene>
    <name evidence="1" type="ORF">GXP67_27480</name>
</gene>
<organism evidence="1 2">
    <name type="scientific">Rhodocytophaga rosea</name>
    <dbReference type="NCBI Taxonomy" id="2704465"/>
    <lineage>
        <taxon>Bacteria</taxon>
        <taxon>Pseudomonadati</taxon>
        <taxon>Bacteroidota</taxon>
        <taxon>Cytophagia</taxon>
        <taxon>Cytophagales</taxon>
        <taxon>Rhodocytophagaceae</taxon>
        <taxon>Rhodocytophaga</taxon>
    </lineage>
</organism>
<name>A0A6C0GRE4_9BACT</name>
<dbReference type="Proteomes" id="UP000480178">
    <property type="component" value="Chromosome"/>
</dbReference>
<dbReference type="PANTHER" id="PTHR37463:SF1">
    <property type="entry name" value="DUF2256 DOMAIN-CONTAINING PROTEIN"/>
    <property type="match status" value="1"/>
</dbReference>
<proteinExistence type="predicted"/>
<dbReference type="Pfam" id="PF10013">
    <property type="entry name" value="DUF2256"/>
    <property type="match status" value="1"/>
</dbReference>
<protein>
    <submittedName>
        <fullName evidence="1">DUF2256 domain-containing protein</fullName>
    </submittedName>
</protein>
<dbReference type="InterPro" id="IPR017136">
    <property type="entry name" value="UCP037205"/>
</dbReference>
<reference evidence="1 2" key="1">
    <citation type="submission" date="2020-01" db="EMBL/GenBank/DDBJ databases">
        <authorList>
            <person name="Kim M.K."/>
        </authorList>
    </citation>
    <scope>NUCLEOTIDE SEQUENCE [LARGE SCALE GENOMIC DNA]</scope>
    <source>
        <strain evidence="1 2">172606-1</strain>
    </source>
</reference>
<accession>A0A6C0GRE4</accession>
<dbReference type="KEGG" id="rhoz:GXP67_27480"/>
<dbReference type="AlphaFoldDB" id="A0A6C0GRE4"/>
<sequence length="56" mass="6750">MHKKAYLPEKICEVCNRPFTWRKKWKNCWEAVKYCSDKCRSLKTMPAESRTDKKPA</sequence>
<evidence type="ECO:0000313" key="1">
    <source>
        <dbReference type="EMBL" id="QHT70122.1"/>
    </source>
</evidence>
<evidence type="ECO:0000313" key="2">
    <source>
        <dbReference type="Proteomes" id="UP000480178"/>
    </source>
</evidence>
<dbReference type="RefSeq" id="WP_162446105.1">
    <property type="nucleotide sequence ID" value="NZ_CP048222.1"/>
</dbReference>
<dbReference type="PANTHER" id="PTHR37463">
    <property type="entry name" value="GSL3115 PROTEIN"/>
    <property type="match status" value="1"/>
</dbReference>